<dbReference type="Proteomes" id="UP000299102">
    <property type="component" value="Unassembled WGS sequence"/>
</dbReference>
<dbReference type="CDD" id="cd01176">
    <property type="entry name" value="IPT_RBP-Jkappa"/>
    <property type="match status" value="1"/>
</dbReference>
<dbReference type="OrthoDB" id="5600360at2759"/>
<dbReference type="STRING" id="151549.A0A4C1U2U7"/>
<proteinExistence type="predicted"/>
<keyword evidence="3" id="KW-1185">Reference proteome</keyword>
<evidence type="ECO:0000313" key="3">
    <source>
        <dbReference type="Proteomes" id="UP000299102"/>
    </source>
</evidence>
<sequence length="177" mass="19674">MFRLPTPPHTLPSIRSPSIIYPILSQEVGNALVTFGVVGVSEWRSPVTPVPLVHSLNLNGGGDVAMLELAGDNFTPSLQVWFGDVEAETMYRCAESMLCVVPDISQFRGQWLWVRQPTQVPVSLVRNDGIIYATGLTFTYTPEPGPRPVCAPVDDVMRPEHSTSWRHEPHRLNESLQ</sequence>
<name>A0A4C1U2U7_EUMVA</name>
<organism evidence="2 3">
    <name type="scientific">Eumeta variegata</name>
    <name type="common">Bagworm moth</name>
    <name type="synonym">Eumeta japonica</name>
    <dbReference type="NCBI Taxonomy" id="151549"/>
    <lineage>
        <taxon>Eukaryota</taxon>
        <taxon>Metazoa</taxon>
        <taxon>Ecdysozoa</taxon>
        <taxon>Arthropoda</taxon>
        <taxon>Hexapoda</taxon>
        <taxon>Insecta</taxon>
        <taxon>Pterygota</taxon>
        <taxon>Neoptera</taxon>
        <taxon>Endopterygota</taxon>
        <taxon>Lepidoptera</taxon>
        <taxon>Glossata</taxon>
        <taxon>Ditrysia</taxon>
        <taxon>Tineoidea</taxon>
        <taxon>Psychidae</taxon>
        <taxon>Oiketicinae</taxon>
        <taxon>Eumeta</taxon>
    </lineage>
</organism>
<evidence type="ECO:0000259" key="1">
    <source>
        <dbReference type="Pfam" id="PF20144"/>
    </source>
</evidence>
<comment type="caution">
    <text evidence="2">The sequence shown here is derived from an EMBL/GenBank/DDBJ whole genome shotgun (WGS) entry which is preliminary data.</text>
</comment>
<dbReference type="Pfam" id="PF20144">
    <property type="entry name" value="TIG_SUH"/>
    <property type="match status" value="1"/>
</dbReference>
<dbReference type="PANTHER" id="PTHR10665">
    <property type="entry name" value="RECOMBINING BINDING PROTEIN SUPPRESSOR OF HAIRLESS"/>
    <property type="match status" value="1"/>
</dbReference>
<dbReference type="FunFam" id="2.60.40.10:FF:000074">
    <property type="entry name" value="Recombining binding protein suppressor of hairless, putative"/>
    <property type="match status" value="1"/>
</dbReference>
<dbReference type="Gene3D" id="2.60.40.10">
    <property type="entry name" value="Immunoglobulins"/>
    <property type="match status" value="1"/>
</dbReference>
<dbReference type="EMBL" id="BGZK01000120">
    <property type="protein sequence ID" value="GBP20578.1"/>
    <property type="molecule type" value="Genomic_DNA"/>
</dbReference>
<gene>
    <name evidence="2" type="primary">Su(H)</name>
    <name evidence="2" type="ORF">EVAR_93692_1</name>
</gene>
<dbReference type="InterPro" id="IPR038007">
    <property type="entry name" value="RBP-Jkappa_IPT"/>
</dbReference>
<dbReference type="InterPro" id="IPR040159">
    <property type="entry name" value="CLS_fam"/>
</dbReference>
<dbReference type="InterPro" id="IPR013783">
    <property type="entry name" value="Ig-like_fold"/>
</dbReference>
<feature type="domain" description="RBP-Jkappa IPT" evidence="1">
    <location>
        <begin position="50"/>
        <end position="140"/>
    </location>
</feature>
<reference evidence="2 3" key="1">
    <citation type="journal article" date="2019" name="Commun. Biol.">
        <title>The bagworm genome reveals a unique fibroin gene that provides high tensile strength.</title>
        <authorList>
            <person name="Kono N."/>
            <person name="Nakamura H."/>
            <person name="Ohtoshi R."/>
            <person name="Tomita M."/>
            <person name="Numata K."/>
            <person name="Arakawa K."/>
        </authorList>
    </citation>
    <scope>NUCLEOTIDE SEQUENCE [LARGE SCALE GENOMIC DNA]</scope>
</reference>
<evidence type="ECO:0000313" key="2">
    <source>
        <dbReference type="EMBL" id="GBP20578.1"/>
    </source>
</evidence>
<dbReference type="GO" id="GO:0001228">
    <property type="term" value="F:DNA-binding transcription activator activity, RNA polymerase II-specific"/>
    <property type="evidence" value="ECO:0007669"/>
    <property type="project" value="InterPro"/>
</dbReference>
<dbReference type="InterPro" id="IPR014756">
    <property type="entry name" value="Ig_E-set"/>
</dbReference>
<dbReference type="AlphaFoldDB" id="A0A4C1U2U7"/>
<dbReference type="SUPFAM" id="SSF81296">
    <property type="entry name" value="E set domains"/>
    <property type="match status" value="1"/>
</dbReference>
<protein>
    <submittedName>
        <fullName evidence="2">Suppressor of hairless protein</fullName>
    </submittedName>
</protein>
<dbReference type="GO" id="GO:0003677">
    <property type="term" value="F:DNA binding"/>
    <property type="evidence" value="ECO:0007669"/>
    <property type="project" value="InterPro"/>
</dbReference>
<accession>A0A4C1U2U7</accession>